<dbReference type="Proteomes" id="UP001321479">
    <property type="component" value="Segment"/>
</dbReference>
<dbReference type="EMBL" id="AP024483">
    <property type="protein sequence ID" value="BCS82778.1"/>
    <property type="molecule type" value="Genomic_DNA"/>
</dbReference>
<reference evidence="1 2" key="1">
    <citation type="submission" date="2021-02" db="EMBL/GenBank/DDBJ databases">
        <title>Cotonvirus japonicus, which uses Golgi apparatus of host cells for its virion factory, phylogenetically links tailed tupanvirus and icosahedral mimivirus.</title>
        <authorList>
            <person name="Takahashi H."/>
            <person name="Fukaya S."/>
            <person name="Song C."/>
            <person name="Murata K."/>
            <person name="Takemura M."/>
        </authorList>
    </citation>
    <scope>NUCLEOTIDE SEQUENCE [LARGE SCALE GENOMIC DNA]</scope>
</reference>
<proteinExistence type="predicted"/>
<organism evidence="1 2">
    <name type="scientific">Cotonvirus japonicus</name>
    <dbReference type="NCBI Taxonomy" id="2811091"/>
    <lineage>
        <taxon>Viruses</taxon>
        <taxon>Varidnaviria</taxon>
        <taxon>Bamfordvirae</taxon>
        <taxon>Nucleocytoviricota</taxon>
        <taxon>Megaviricetes</taxon>
        <taxon>Imitervirales</taxon>
        <taxon>Mimiviridae</taxon>
        <taxon>Megamimivirinae</taxon>
        <taxon>Cotonvirus</taxon>
        <taxon>Cotonvirus japonicum</taxon>
    </lineage>
</organism>
<evidence type="ECO:0000313" key="1">
    <source>
        <dbReference type="EMBL" id="BCS82778.1"/>
    </source>
</evidence>
<sequence length="108" mass="12585">MGNYIDSYFTKQIIGEGDFVVCKNCNEIATYRCCVSKAINDFDGGYHFMDEYLYTVISNDAITKKYHFVACSKCINEHEQIFTHYPNGWKESDKVHYTYEVANFDNSI</sequence>
<protein>
    <submittedName>
        <fullName evidence="1">Uncharacterized protein</fullName>
    </submittedName>
</protein>
<name>A0ABM7NRI5_9VIRU</name>
<accession>A0ABM7NRI5</accession>
<dbReference type="GeneID" id="80557983"/>
<keyword evidence="2" id="KW-1185">Reference proteome</keyword>
<dbReference type="RefSeq" id="YP_010841386.1">
    <property type="nucleotide sequence ID" value="NC_079139.1"/>
</dbReference>
<evidence type="ECO:0000313" key="2">
    <source>
        <dbReference type="Proteomes" id="UP001321479"/>
    </source>
</evidence>